<dbReference type="OrthoDB" id="9804645at2"/>
<dbReference type="Proteomes" id="UP000232883">
    <property type="component" value="Chromosome"/>
</dbReference>
<dbReference type="PROSITE" id="PS50109">
    <property type="entry name" value="HIS_KIN"/>
    <property type="match status" value="1"/>
</dbReference>
<keyword evidence="3" id="KW-1185">Reference proteome</keyword>
<accession>A0A2K8YUP9</accession>
<dbReference type="InterPro" id="IPR005467">
    <property type="entry name" value="His_kinase_dom"/>
</dbReference>
<gene>
    <name evidence="2" type="ORF">CWM47_05455</name>
</gene>
<evidence type="ECO:0000259" key="1">
    <source>
        <dbReference type="PROSITE" id="PS50109"/>
    </source>
</evidence>
<reference evidence="2 3" key="1">
    <citation type="submission" date="2017-11" db="EMBL/GenBank/DDBJ databases">
        <title>Taxonomic description and genome sequences of Spirosoma HA7 sp. nov., isolated from pollen microhabitat of Corylus avellana.</title>
        <authorList>
            <person name="Ambika Manirajan B."/>
            <person name="Suarez C."/>
            <person name="Ratering S."/>
            <person name="Geissler-Plaum R."/>
            <person name="Cardinale M."/>
            <person name="Sylvia S."/>
        </authorList>
    </citation>
    <scope>NUCLEOTIDE SEQUENCE [LARGE SCALE GENOMIC DNA]</scope>
    <source>
        <strain evidence="2 3">HA7</strain>
    </source>
</reference>
<dbReference type="SUPFAM" id="SSF55874">
    <property type="entry name" value="ATPase domain of HSP90 chaperone/DNA topoisomerase II/histidine kinase"/>
    <property type="match status" value="1"/>
</dbReference>
<name>A0A2K8YUP9_9BACT</name>
<protein>
    <recommendedName>
        <fullName evidence="1">Histidine kinase domain-containing protein</fullName>
    </recommendedName>
</protein>
<dbReference type="AlphaFoldDB" id="A0A2K8YUP9"/>
<dbReference type="Gene3D" id="3.30.565.10">
    <property type="entry name" value="Histidine kinase-like ATPase, C-terminal domain"/>
    <property type="match status" value="1"/>
</dbReference>
<proteinExistence type="predicted"/>
<dbReference type="Pfam" id="PF02518">
    <property type="entry name" value="HATPase_c"/>
    <property type="match status" value="1"/>
</dbReference>
<feature type="domain" description="Histidine kinase" evidence="1">
    <location>
        <begin position="1"/>
        <end position="71"/>
    </location>
</feature>
<organism evidence="2 3">
    <name type="scientific">Spirosoma pollinicola</name>
    <dbReference type="NCBI Taxonomy" id="2057025"/>
    <lineage>
        <taxon>Bacteria</taxon>
        <taxon>Pseudomonadati</taxon>
        <taxon>Bacteroidota</taxon>
        <taxon>Cytophagia</taxon>
        <taxon>Cytophagales</taxon>
        <taxon>Cytophagaceae</taxon>
        <taxon>Spirosoma</taxon>
    </lineage>
</organism>
<dbReference type="EMBL" id="CP025096">
    <property type="protein sequence ID" value="AUD01304.1"/>
    <property type="molecule type" value="Genomic_DNA"/>
</dbReference>
<dbReference type="InterPro" id="IPR036890">
    <property type="entry name" value="HATPase_C_sf"/>
</dbReference>
<evidence type="ECO:0000313" key="3">
    <source>
        <dbReference type="Proteomes" id="UP000232883"/>
    </source>
</evidence>
<evidence type="ECO:0000313" key="2">
    <source>
        <dbReference type="EMBL" id="AUD01304.1"/>
    </source>
</evidence>
<dbReference type="InterPro" id="IPR003594">
    <property type="entry name" value="HATPase_dom"/>
</dbReference>
<sequence>MQVQDTGDGIAPDQLAYLQQVFSGKRRPQVGTHGLGLGLVLINDFARRNGATLRFNSQPGQGTTVSVLCRK</sequence>
<dbReference type="KEGG" id="spir:CWM47_05455"/>